<name>A0AC58UI87_TOBAC</name>
<evidence type="ECO:0000313" key="2">
    <source>
        <dbReference type="RefSeq" id="XP_075109208.1"/>
    </source>
</evidence>
<dbReference type="RefSeq" id="XP_075109208.1">
    <property type="nucleotide sequence ID" value="XM_075253107.1"/>
</dbReference>
<gene>
    <name evidence="2" type="primary">LOC142180997</name>
</gene>
<accession>A0AC58UI87</accession>
<protein>
    <submittedName>
        <fullName evidence="2">Disease resistance protein RGA3</fullName>
    </submittedName>
</protein>
<proteinExistence type="predicted"/>
<reference evidence="1" key="1">
    <citation type="journal article" date="2014" name="Nat. Commun.">
        <title>The tobacco genome sequence and its comparison with those of tomato and potato.</title>
        <authorList>
            <person name="Sierro N."/>
            <person name="Battey J.N."/>
            <person name="Ouadi S."/>
            <person name="Bakaher N."/>
            <person name="Bovet L."/>
            <person name="Willig A."/>
            <person name="Goepfert S."/>
            <person name="Peitsch M.C."/>
            <person name="Ivanov N.V."/>
        </authorList>
    </citation>
    <scope>NUCLEOTIDE SEQUENCE [LARGE SCALE GENOMIC DNA]</scope>
</reference>
<organism evidence="1 2">
    <name type="scientific">Nicotiana tabacum</name>
    <name type="common">Common tobacco</name>
    <dbReference type="NCBI Taxonomy" id="4097"/>
    <lineage>
        <taxon>Eukaryota</taxon>
        <taxon>Viridiplantae</taxon>
        <taxon>Streptophyta</taxon>
        <taxon>Embryophyta</taxon>
        <taxon>Tracheophyta</taxon>
        <taxon>Spermatophyta</taxon>
        <taxon>Magnoliopsida</taxon>
        <taxon>eudicotyledons</taxon>
        <taxon>Gunneridae</taxon>
        <taxon>Pentapetalae</taxon>
        <taxon>asterids</taxon>
        <taxon>lamiids</taxon>
        <taxon>Solanales</taxon>
        <taxon>Solanaceae</taxon>
        <taxon>Nicotianoideae</taxon>
        <taxon>Nicotianeae</taxon>
        <taxon>Nicotiana</taxon>
    </lineage>
</organism>
<sequence>MIQAFIHDAERRQVEDQAVEQWLKRLERVAEDAENVFDEFKYESLKAKVMKIRKNPIRKASGFFSHTAFKSKMSQKIKNINEELWTINHLAKQAISLQPLRGPSQQILPIREIDSVVVASDVVGRDKDVAEIKEKMLNMREDVVLCTIPIVGMGGSGKTTVAKRIFNDEHIKQQFEKRVWLCLPEMLEAKSFLELMLESLTERKPEVQSRDIIVKKIRDELRGKRYLLVLDDLWRVDSWHDFVDTLRGINTSRGNCILVTTRSKKMESSITVDLHKLEVLADDHCWSVFKQRAFVDAMVPEELVSMGNRIVEMCKGLPLAVLRKPNCNGPVGNPSLQLLNSVKLVPFVARATKLASNNSIFDYIENTN</sequence>
<dbReference type="Proteomes" id="UP000790787">
    <property type="component" value="Chromosome 5"/>
</dbReference>
<keyword evidence="1" id="KW-1185">Reference proteome</keyword>
<reference evidence="2" key="2">
    <citation type="submission" date="2025-08" db="UniProtKB">
        <authorList>
            <consortium name="RefSeq"/>
        </authorList>
    </citation>
    <scope>IDENTIFICATION</scope>
    <source>
        <tissue evidence="2">Leaf</tissue>
    </source>
</reference>
<evidence type="ECO:0000313" key="1">
    <source>
        <dbReference type="Proteomes" id="UP000790787"/>
    </source>
</evidence>